<feature type="compositionally biased region" description="Low complexity" evidence="1">
    <location>
        <begin position="280"/>
        <end position="291"/>
    </location>
</feature>
<evidence type="ECO:0000313" key="4">
    <source>
        <dbReference type="Proteomes" id="UP000249363"/>
    </source>
</evidence>
<sequence>MVLRKSPPPGINVPSRARNGSDPRSTVSRSSTSPRSATHQQSSRKDSWELDTDSIYSPDLRTSPAFDLMPLEEAQKSPVASSSPWEDELVERPVGMAHMSGASQQMPGSNNAAYQHTGSSIQYSDDGFGKQPSAGESVLGTSPQRFRSNNPFLRAQNSSPNPWEDNSRRERLPSHSEQGSSTSNLPPDQSERNSQTSGIIPMTARLSIFDQPEDPWNQPSQQPDGGVSLHNAGTVTQALSDKGKMPSTESGADNTYTLNQTEQEWDTNNHWQELSLRPESANTSNASSSQQIPRASSPQLIDLEDTPTNTEDNPWSSEKRPDPPPKDNMQAQPPTSRPPQTTSDSLPPPPMSEAELKSFQEKQAETYAIRHINWTDYTGQLRESPVLVQSRNGPCPLLALVNGLIMRSDRKTEPPIVRALKTRENISLGLLIQALFDELVTYSNDELPDIEALSRFLTMLHTGMNVNPRLTLNSPAALGSFYETKDIQLYDSFKVPLVHGWIATPTSGVHDAMVRVAQYYEDIQLLQFRKEELEDRVFRNGATLTPDEERMMDDIQIINQFVNVENTTQLTEFGLDHLGKTLPPGSVSILFRNDHFSTLYKHPQSEQLFTLITDAGYADHAEIVWESLVDITGANTEYYAGDFRPVGHAPSAPGPNEPSHLVSQRTSSRNHATTTSSTPSHNTEQEDADYAYALSLQYQEEAQQQQQRQQQPHARSSSTRVASTTARNTVPAHRYSQSSASASTSRLRNPSVSSSSIQSPPRRPNDNNNNQNNIPQDAPGVTDNDDDIADDAPPPSYEQVARNKAAEMFNRQQQAQPGMPLNTEYGTRRIQQYPGGTPPSSTGRRQPLQSVPDRRGQVPRDKDCVVM</sequence>
<dbReference type="GO" id="GO:0071108">
    <property type="term" value="P:protein K48-linked deubiquitination"/>
    <property type="evidence" value="ECO:0007669"/>
    <property type="project" value="TreeGrafter"/>
</dbReference>
<keyword evidence="4" id="KW-1185">Reference proteome</keyword>
<feature type="region of interest" description="Disordered" evidence="1">
    <location>
        <begin position="278"/>
        <end position="353"/>
    </location>
</feature>
<feature type="compositionally biased region" description="Polar residues" evidence="1">
    <location>
        <begin position="838"/>
        <end position="849"/>
    </location>
</feature>
<dbReference type="EMBL" id="MIKG01000002">
    <property type="protein sequence ID" value="RAO65931.1"/>
    <property type="molecule type" value="Genomic_DNA"/>
</dbReference>
<evidence type="ECO:0000313" key="3">
    <source>
        <dbReference type="EMBL" id="RAO65931.1"/>
    </source>
</evidence>
<comment type="caution">
    <text evidence="3">The sequence shown here is derived from an EMBL/GenBank/DDBJ whole genome shotgun (WGS) entry which is preliminary data.</text>
</comment>
<dbReference type="GO" id="GO:0071944">
    <property type="term" value="C:cell periphery"/>
    <property type="evidence" value="ECO:0007669"/>
    <property type="project" value="TreeGrafter"/>
</dbReference>
<feature type="compositionally biased region" description="Low complexity" evidence="1">
    <location>
        <begin position="699"/>
        <end position="727"/>
    </location>
</feature>
<dbReference type="InterPro" id="IPR007518">
    <property type="entry name" value="MINDY"/>
</dbReference>
<dbReference type="GO" id="GO:0005829">
    <property type="term" value="C:cytosol"/>
    <property type="evidence" value="ECO:0007669"/>
    <property type="project" value="TreeGrafter"/>
</dbReference>
<feature type="compositionally biased region" description="Basic and acidic residues" evidence="1">
    <location>
        <begin position="165"/>
        <end position="174"/>
    </location>
</feature>
<dbReference type="GO" id="GO:1990380">
    <property type="term" value="F:K48-linked deubiquitinase activity"/>
    <property type="evidence" value="ECO:0007669"/>
    <property type="project" value="InterPro"/>
</dbReference>
<dbReference type="GeneID" id="63791160"/>
<feature type="domain" description="MINDY deubiquitinase" evidence="2">
    <location>
        <begin position="365"/>
        <end position="643"/>
    </location>
</feature>
<dbReference type="OrthoDB" id="10261212at2759"/>
<feature type="compositionally biased region" description="Polar residues" evidence="1">
    <location>
        <begin position="247"/>
        <end position="256"/>
    </location>
</feature>
<dbReference type="RefSeq" id="XP_040730448.1">
    <property type="nucleotide sequence ID" value="XM_040874034.1"/>
</dbReference>
<feature type="region of interest" description="Disordered" evidence="1">
    <location>
        <begin position="1"/>
        <end position="256"/>
    </location>
</feature>
<feature type="compositionally biased region" description="Low complexity" evidence="1">
    <location>
        <begin position="736"/>
        <end position="777"/>
    </location>
</feature>
<name>A0A364KQZ0_TALAM</name>
<feature type="region of interest" description="Disordered" evidence="1">
    <location>
        <begin position="646"/>
        <end position="685"/>
    </location>
</feature>
<dbReference type="PANTHER" id="PTHR18063">
    <property type="entry name" value="NF-E2 INDUCIBLE PROTEIN"/>
    <property type="match status" value="1"/>
</dbReference>
<accession>A0A364KQZ0</accession>
<protein>
    <recommendedName>
        <fullName evidence="2">MINDY deubiquitinase domain-containing protein</fullName>
    </recommendedName>
</protein>
<dbReference type="STRING" id="1196081.A0A364KQZ0"/>
<organism evidence="3 4">
    <name type="scientific">Talaromyces amestolkiae</name>
    <dbReference type="NCBI Taxonomy" id="1196081"/>
    <lineage>
        <taxon>Eukaryota</taxon>
        <taxon>Fungi</taxon>
        <taxon>Dikarya</taxon>
        <taxon>Ascomycota</taxon>
        <taxon>Pezizomycotina</taxon>
        <taxon>Eurotiomycetes</taxon>
        <taxon>Eurotiomycetidae</taxon>
        <taxon>Eurotiales</taxon>
        <taxon>Trichocomaceae</taxon>
        <taxon>Talaromyces</taxon>
        <taxon>Talaromyces sect. Talaromyces</taxon>
    </lineage>
</organism>
<feature type="compositionally biased region" description="Polar residues" evidence="1">
    <location>
        <begin position="139"/>
        <end position="161"/>
    </location>
</feature>
<feature type="compositionally biased region" description="Low complexity" evidence="1">
    <location>
        <begin position="330"/>
        <end position="345"/>
    </location>
</feature>
<feature type="compositionally biased region" description="Polar residues" evidence="1">
    <location>
        <begin position="175"/>
        <end position="198"/>
    </location>
</feature>
<dbReference type="Pfam" id="PF04424">
    <property type="entry name" value="MINDY_DUB"/>
    <property type="match status" value="1"/>
</dbReference>
<reference evidence="3 4" key="1">
    <citation type="journal article" date="2017" name="Biotechnol. Biofuels">
        <title>Differential beta-glucosidase expression as a function of carbon source availability in Talaromyces amestolkiae: a genomic and proteomic approach.</title>
        <authorList>
            <person name="de Eugenio L.I."/>
            <person name="Mendez-Liter J.A."/>
            <person name="Nieto-Dominguez M."/>
            <person name="Alonso L."/>
            <person name="Gil-Munoz J."/>
            <person name="Barriuso J."/>
            <person name="Prieto A."/>
            <person name="Martinez M.J."/>
        </authorList>
    </citation>
    <scope>NUCLEOTIDE SEQUENCE [LARGE SCALE GENOMIC DNA]</scope>
    <source>
        <strain evidence="3 4">CIB</strain>
    </source>
</reference>
<evidence type="ECO:0000256" key="1">
    <source>
        <dbReference type="SAM" id="MobiDB-lite"/>
    </source>
</evidence>
<feature type="region of interest" description="Disordered" evidence="1">
    <location>
        <begin position="699"/>
        <end position="867"/>
    </location>
</feature>
<dbReference type="InterPro" id="IPR033979">
    <property type="entry name" value="MINDY_domain"/>
</dbReference>
<dbReference type="AlphaFoldDB" id="A0A364KQZ0"/>
<feature type="compositionally biased region" description="Polar residues" evidence="1">
    <location>
        <begin position="101"/>
        <end position="123"/>
    </location>
</feature>
<evidence type="ECO:0000259" key="2">
    <source>
        <dbReference type="Pfam" id="PF04424"/>
    </source>
</evidence>
<feature type="compositionally biased region" description="Low complexity" evidence="1">
    <location>
        <begin position="22"/>
        <end position="36"/>
    </location>
</feature>
<proteinExistence type="predicted"/>
<feature type="compositionally biased region" description="Basic and acidic residues" evidence="1">
    <location>
        <begin position="852"/>
        <end position="867"/>
    </location>
</feature>
<dbReference type="Proteomes" id="UP000249363">
    <property type="component" value="Unassembled WGS sequence"/>
</dbReference>
<dbReference type="GO" id="GO:0004843">
    <property type="term" value="F:cysteine-type deubiquitinase activity"/>
    <property type="evidence" value="ECO:0007669"/>
    <property type="project" value="InterPro"/>
</dbReference>
<dbReference type="GO" id="GO:0016807">
    <property type="term" value="F:cysteine-type carboxypeptidase activity"/>
    <property type="evidence" value="ECO:0007669"/>
    <property type="project" value="TreeGrafter"/>
</dbReference>
<gene>
    <name evidence="3" type="ORF">BHQ10_001943</name>
</gene>
<feature type="compositionally biased region" description="Polar residues" evidence="1">
    <location>
        <begin position="661"/>
        <end position="682"/>
    </location>
</feature>
<feature type="compositionally biased region" description="Pro residues" evidence="1">
    <location>
        <begin position="1"/>
        <end position="11"/>
    </location>
</feature>
<feature type="compositionally biased region" description="Polar residues" evidence="1">
    <location>
        <begin position="306"/>
        <end position="316"/>
    </location>
</feature>
<dbReference type="PANTHER" id="PTHR18063:SF6">
    <property type="entry name" value="UBIQUITIN CARBOXYL-TERMINAL HYDROLASE"/>
    <property type="match status" value="1"/>
</dbReference>